<proteinExistence type="predicted"/>
<dbReference type="InterPro" id="IPR002213">
    <property type="entry name" value="UDP_glucos_trans"/>
</dbReference>
<dbReference type="PANTHER" id="PTHR48045:SF22">
    <property type="entry name" value="UDP-GLUCURONOSYL_UDP-GLUCOSYLTRANSFERASE"/>
    <property type="match status" value="1"/>
</dbReference>
<evidence type="ECO:0000256" key="1">
    <source>
        <dbReference type="ARBA" id="ARBA00022679"/>
    </source>
</evidence>
<evidence type="ECO:0000313" key="2">
    <source>
        <dbReference type="EMBL" id="KAF6172559.1"/>
    </source>
</evidence>
<gene>
    <name evidence="2" type="ORF">GIB67_007072</name>
</gene>
<dbReference type="EMBL" id="JACGCM010000427">
    <property type="protein sequence ID" value="KAF6172559.1"/>
    <property type="molecule type" value="Genomic_DNA"/>
</dbReference>
<dbReference type="Gene3D" id="3.40.50.2000">
    <property type="entry name" value="Glycogen Phosphorylase B"/>
    <property type="match status" value="3"/>
</dbReference>
<keyword evidence="3" id="KW-1185">Reference proteome</keyword>
<name>A0A7J7NZD8_9MAGN</name>
<protein>
    <submittedName>
        <fullName evidence="2">Uncharacterized protein</fullName>
    </submittedName>
</protein>
<comment type="caution">
    <text evidence="2">The sequence shown here is derived from an EMBL/GenBank/DDBJ whole genome shotgun (WGS) entry which is preliminary data.</text>
</comment>
<reference evidence="2 3" key="1">
    <citation type="journal article" date="2020" name="IScience">
        <title>Genome Sequencing of the Endangered Kingdonia uniflora (Circaeasteraceae, Ranunculales) Reveals Potential Mechanisms of Evolutionary Specialization.</title>
        <authorList>
            <person name="Sun Y."/>
            <person name="Deng T."/>
            <person name="Zhang A."/>
            <person name="Moore M.J."/>
            <person name="Landis J.B."/>
            <person name="Lin N."/>
            <person name="Zhang H."/>
            <person name="Zhang X."/>
            <person name="Huang J."/>
            <person name="Zhang X."/>
            <person name="Sun H."/>
            <person name="Wang H."/>
        </authorList>
    </citation>
    <scope>NUCLEOTIDE SEQUENCE [LARGE SCALE GENOMIC DNA]</scope>
    <source>
        <strain evidence="2">TB1705</strain>
        <tissue evidence="2">Leaf</tissue>
    </source>
</reference>
<dbReference type="AlphaFoldDB" id="A0A7J7NZD8"/>
<evidence type="ECO:0000313" key="3">
    <source>
        <dbReference type="Proteomes" id="UP000541444"/>
    </source>
</evidence>
<dbReference type="SUPFAM" id="SSF53756">
    <property type="entry name" value="UDP-Glycosyltransferase/glycogen phosphorylase"/>
    <property type="match status" value="1"/>
</dbReference>
<dbReference type="OrthoDB" id="5835829at2759"/>
<sequence length="276" mass="31197">MMNLFKLLASDTNVLVTFIVTEEWLGFISSVQKPSNLHFWPVLNVIPSELGCTTNLIGFMEAVFTKMEAPVEELMDQLEGPPTMSSSVFTKFYDLDLLTENQHFPVDLADLPTIYSGQKVLNRVLEAFYWARKSQVSSEQLEEIVAEVRSSRVQYLWVPRGFWTHCGWNSTMEGAFAGVPMLTLPILFNQVPNAKQIVDDWKIGVRVKESRSEVMVKREDIAMTVQRFMNLDGDGSQEMRRRASEIIETCQLALANGGSSASTLSAFVREILQSHC</sequence>
<dbReference type="GO" id="GO:0008194">
    <property type="term" value="F:UDP-glycosyltransferase activity"/>
    <property type="evidence" value="ECO:0007669"/>
    <property type="project" value="InterPro"/>
</dbReference>
<dbReference type="Proteomes" id="UP000541444">
    <property type="component" value="Unassembled WGS sequence"/>
</dbReference>
<dbReference type="PANTHER" id="PTHR48045">
    <property type="entry name" value="UDP-GLYCOSYLTRANSFERASE 72B1"/>
    <property type="match status" value="1"/>
</dbReference>
<keyword evidence="1" id="KW-0808">Transferase</keyword>
<dbReference type="Pfam" id="PF00201">
    <property type="entry name" value="UDPGT"/>
    <property type="match status" value="1"/>
</dbReference>
<organism evidence="2 3">
    <name type="scientific">Kingdonia uniflora</name>
    <dbReference type="NCBI Taxonomy" id="39325"/>
    <lineage>
        <taxon>Eukaryota</taxon>
        <taxon>Viridiplantae</taxon>
        <taxon>Streptophyta</taxon>
        <taxon>Embryophyta</taxon>
        <taxon>Tracheophyta</taxon>
        <taxon>Spermatophyta</taxon>
        <taxon>Magnoliopsida</taxon>
        <taxon>Ranunculales</taxon>
        <taxon>Circaeasteraceae</taxon>
        <taxon>Kingdonia</taxon>
    </lineage>
</organism>
<accession>A0A7J7NZD8</accession>